<feature type="chain" id="PRO_5007860863" evidence="1">
    <location>
        <begin position="22"/>
        <end position="57"/>
    </location>
</feature>
<sequence>MYSRLLTLVVVALSALSAAVALPELANRNDNSIPAGGAVARGARSAIPPIEENVEWD</sequence>
<evidence type="ECO:0000313" key="3">
    <source>
        <dbReference type="Proteomes" id="UP000077266"/>
    </source>
</evidence>
<name>A0A165KJ38_EXIGL</name>
<dbReference type="InParanoid" id="A0A165KJ38"/>
<keyword evidence="1" id="KW-0732">Signal</keyword>
<gene>
    <name evidence="2" type="ORF">EXIGLDRAFT_765373</name>
</gene>
<dbReference type="AlphaFoldDB" id="A0A165KJ38"/>
<accession>A0A165KJ38</accession>
<evidence type="ECO:0000256" key="1">
    <source>
        <dbReference type="SAM" id="SignalP"/>
    </source>
</evidence>
<organism evidence="2 3">
    <name type="scientific">Exidia glandulosa HHB12029</name>
    <dbReference type="NCBI Taxonomy" id="1314781"/>
    <lineage>
        <taxon>Eukaryota</taxon>
        <taxon>Fungi</taxon>
        <taxon>Dikarya</taxon>
        <taxon>Basidiomycota</taxon>
        <taxon>Agaricomycotina</taxon>
        <taxon>Agaricomycetes</taxon>
        <taxon>Auriculariales</taxon>
        <taxon>Exidiaceae</taxon>
        <taxon>Exidia</taxon>
    </lineage>
</organism>
<dbReference type="Proteomes" id="UP000077266">
    <property type="component" value="Unassembled WGS sequence"/>
</dbReference>
<dbReference type="EMBL" id="KV425943">
    <property type="protein sequence ID" value="KZV96411.1"/>
    <property type="molecule type" value="Genomic_DNA"/>
</dbReference>
<evidence type="ECO:0000313" key="2">
    <source>
        <dbReference type="EMBL" id="KZV96411.1"/>
    </source>
</evidence>
<protein>
    <submittedName>
        <fullName evidence="2">Uncharacterized protein</fullName>
    </submittedName>
</protein>
<reference evidence="2 3" key="1">
    <citation type="journal article" date="2016" name="Mol. Biol. Evol.">
        <title>Comparative Genomics of Early-Diverging Mushroom-Forming Fungi Provides Insights into the Origins of Lignocellulose Decay Capabilities.</title>
        <authorList>
            <person name="Nagy L.G."/>
            <person name="Riley R."/>
            <person name="Tritt A."/>
            <person name="Adam C."/>
            <person name="Daum C."/>
            <person name="Floudas D."/>
            <person name="Sun H."/>
            <person name="Yadav J.S."/>
            <person name="Pangilinan J."/>
            <person name="Larsson K.H."/>
            <person name="Matsuura K."/>
            <person name="Barry K."/>
            <person name="Labutti K."/>
            <person name="Kuo R."/>
            <person name="Ohm R.A."/>
            <person name="Bhattacharya S.S."/>
            <person name="Shirouzu T."/>
            <person name="Yoshinaga Y."/>
            <person name="Martin F.M."/>
            <person name="Grigoriev I.V."/>
            <person name="Hibbett D.S."/>
        </authorList>
    </citation>
    <scope>NUCLEOTIDE SEQUENCE [LARGE SCALE GENOMIC DNA]</scope>
    <source>
        <strain evidence="2 3">HHB12029</strain>
    </source>
</reference>
<keyword evidence="3" id="KW-1185">Reference proteome</keyword>
<feature type="signal peptide" evidence="1">
    <location>
        <begin position="1"/>
        <end position="21"/>
    </location>
</feature>
<proteinExistence type="predicted"/>